<gene>
    <name evidence="3" type="ORF">MSP1401_LOCUS10656</name>
</gene>
<evidence type="ECO:0000313" key="3">
    <source>
        <dbReference type="EMBL" id="CAD8448517.1"/>
    </source>
</evidence>
<feature type="region of interest" description="Disordered" evidence="1">
    <location>
        <begin position="310"/>
        <end position="335"/>
    </location>
</feature>
<organism evidence="3">
    <name type="scientific">Micromonas pusilla</name>
    <name type="common">Picoplanktonic green alga</name>
    <name type="synonym">Chromulina pusilla</name>
    <dbReference type="NCBI Taxonomy" id="38833"/>
    <lineage>
        <taxon>Eukaryota</taxon>
        <taxon>Viridiplantae</taxon>
        <taxon>Chlorophyta</taxon>
        <taxon>Mamiellophyceae</taxon>
        <taxon>Mamiellales</taxon>
        <taxon>Mamiellaceae</taxon>
        <taxon>Micromonas</taxon>
    </lineage>
</organism>
<dbReference type="EMBL" id="HBEN01012799">
    <property type="protein sequence ID" value="CAD8448517.1"/>
    <property type="molecule type" value="Transcribed_RNA"/>
</dbReference>
<evidence type="ECO:0000259" key="2">
    <source>
        <dbReference type="Pfam" id="PF12937"/>
    </source>
</evidence>
<proteinExistence type="predicted"/>
<dbReference type="AlphaFoldDB" id="A0A7S0DA19"/>
<accession>A0A7S0DA19</accession>
<dbReference type="InterPro" id="IPR036047">
    <property type="entry name" value="F-box-like_dom_sf"/>
</dbReference>
<dbReference type="SUPFAM" id="SSF63825">
    <property type="entry name" value="YWTD domain"/>
    <property type="match status" value="1"/>
</dbReference>
<protein>
    <recommendedName>
        <fullName evidence="2">F-box domain-containing protein</fullName>
    </recommendedName>
</protein>
<dbReference type="CDD" id="cd09917">
    <property type="entry name" value="F-box_SF"/>
    <property type="match status" value="1"/>
</dbReference>
<reference evidence="3" key="1">
    <citation type="submission" date="2021-01" db="EMBL/GenBank/DDBJ databases">
        <authorList>
            <person name="Corre E."/>
            <person name="Pelletier E."/>
            <person name="Niang G."/>
            <person name="Scheremetjew M."/>
            <person name="Finn R."/>
            <person name="Kale V."/>
            <person name="Holt S."/>
            <person name="Cochrane G."/>
            <person name="Meng A."/>
            <person name="Brown T."/>
            <person name="Cohen L."/>
        </authorList>
    </citation>
    <scope>NUCLEOTIDE SEQUENCE</scope>
    <source>
        <strain evidence="3">CCAC1681</strain>
    </source>
</reference>
<evidence type="ECO:0000256" key="1">
    <source>
        <dbReference type="SAM" id="MobiDB-lite"/>
    </source>
</evidence>
<dbReference type="Pfam" id="PF12937">
    <property type="entry name" value="F-box-like"/>
    <property type="match status" value="1"/>
</dbReference>
<feature type="domain" description="F-box" evidence="2">
    <location>
        <begin position="6"/>
        <end position="41"/>
    </location>
</feature>
<sequence>MPSDLLSLPDDALLNILSHLTRREAARGARLACRSLRAACQTLDANPNPRGLHHRHRLFVANSATCEVVEMSVRGSDVTRRVAVGKAWRMSGRMKKKKKPKSAWLTGIAFYRRAVYCCQYQPSCVVVLDADDDLRYVKSYELPHPSPEGIACDGTYLYVAFAGGQIKRAFLDGLTNLLPGGILRCSWQDADFVTPAWGQQVPCYMDRTYGHEYYNGHETPGVVWGAALGPDGALYVAADRDHDPPNGNYAKPPAACDACVNEGSSGHCGTVFRASWGFQGEGIRKDESQTTWTPLARRDALSTRRPSGIAFVPASVPGAREGKKNAGGSDAETDETRTSLLVASMDRAVSAFAFVSVTSPRDERERRTVTPRVVKNARAFLDLKARDEAGRSRVVALASVSETDEKDDFAPLPHLQPFDAHAPPFQGGRVFVTVHRGVEAGAPGSADAGVVVCDAFGNELAFVRDDAIAAHANALAGE</sequence>
<dbReference type="InterPro" id="IPR001810">
    <property type="entry name" value="F-box_dom"/>
</dbReference>
<dbReference type="SUPFAM" id="SSF81383">
    <property type="entry name" value="F-box domain"/>
    <property type="match status" value="1"/>
</dbReference>
<name>A0A7S0DA19_MICPS</name>